<comment type="caution">
    <text evidence="2">The sequence shown here is derived from an EMBL/GenBank/DDBJ whole genome shotgun (WGS) entry which is preliminary data.</text>
</comment>
<evidence type="ECO:0000259" key="1">
    <source>
        <dbReference type="Pfam" id="PF10908"/>
    </source>
</evidence>
<dbReference type="InterPro" id="IPR021225">
    <property type="entry name" value="Tlde1_dom"/>
</dbReference>
<proteinExistence type="predicted"/>
<protein>
    <submittedName>
        <fullName evidence="2">DUF2778 domain-containing protein</fullName>
    </submittedName>
</protein>
<evidence type="ECO:0000313" key="2">
    <source>
        <dbReference type="EMBL" id="MBC8750419.1"/>
    </source>
</evidence>
<gene>
    <name evidence="2" type="ORF">F6X42_28665</name>
</gene>
<reference evidence="2 3" key="1">
    <citation type="submission" date="2019-09" db="EMBL/GenBank/DDBJ databases">
        <title>Paraburkholderia podalyriae sp. nov., A South African Podalyria-associated rhizobium.</title>
        <authorList>
            <person name="Mavima L."/>
            <person name="Beukes C.W."/>
            <person name="Palmer M."/>
            <person name="De Meyer S.E."/>
            <person name="James E.K."/>
            <person name="Maluk M."/>
            <person name="Avontuur J.R."/>
            <person name="Chan W.Y."/>
            <person name="Venter S.N."/>
            <person name="Steenkamp E.T."/>
        </authorList>
    </citation>
    <scope>NUCLEOTIDE SEQUENCE [LARGE SCALE GENOMIC DNA]</scope>
    <source>
        <strain evidence="2 3">WC7.3b</strain>
    </source>
</reference>
<name>A0ABR7PVW8_9BURK</name>
<dbReference type="RefSeq" id="WP_187637367.1">
    <property type="nucleotide sequence ID" value="NZ_VZQQ01000032.1"/>
</dbReference>
<dbReference type="Proteomes" id="UP000736373">
    <property type="component" value="Unassembled WGS sequence"/>
</dbReference>
<accession>A0ABR7PVW8</accession>
<organism evidence="2 3">
    <name type="scientific">Paraburkholderia podalyriae</name>
    <dbReference type="NCBI Taxonomy" id="1938811"/>
    <lineage>
        <taxon>Bacteria</taxon>
        <taxon>Pseudomonadati</taxon>
        <taxon>Pseudomonadota</taxon>
        <taxon>Betaproteobacteria</taxon>
        <taxon>Burkholderiales</taxon>
        <taxon>Burkholderiaceae</taxon>
        <taxon>Paraburkholderia</taxon>
    </lineage>
</organism>
<keyword evidence="3" id="KW-1185">Reference proteome</keyword>
<sequence length="172" mass="18622">MAYFGKFLVNNAPLSPLTINGIGTFDAFSGDQQYRNRGGCTAVVGKGPIPAGKYWIVARPAGGVGSTALARIKDAFNAYDGRPTDHNEWFALYRDDGVIDDWTWVNGVKRGQFRLHPAGGRGVSLGCITLPSRTDFLRIRNSLLRTMTISAGMSGLRAYGTIEVITYGNTCP</sequence>
<dbReference type="Pfam" id="PF10908">
    <property type="entry name" value="Tlde1_dom"/>
    <property type="match status" value="1"/>
</dbReference>
<feature type="domain" description="Tlde1" evidence="1">
    <location>
        <begin position="24"/>
        <end position="148"/>
    </location>
</feature>
<dbReference type="EMBL" id="VZQQ01000032">
    <property type="protein sequence ID" value="MBC8750419.1"/>
    <property type="molecule type" value="Genomic_DNA"/>
</dbReference>
<evidence type="ECO:0000313" key="3">
    <source>
        <dbReference type="Proteomes" id="UP000736373"/>
    </source>
</evidence>